<name>A0A512CID9_9BACT</name>
<protein>
    <submittedName>
        <fullName evidence="2">Uncharacterized protein</fullName>
    </submittedName>
</protein>
<keyword evidence="1" id="KW-0812">Transmembrane</keyword>
<evidence type="ECO:0000256" key="1">
    <source>
        <dbReference type="SAM" id="Phobius"/>
    </source>
</evidence>
<keyword evidence="1" id="KW-0472">Membrane</keyword>
<organism evidence="2 3">
    <name type="scientific">Cyclobacterium qasimii</name>
    <dbReference type="NCBI Taxonomy" id="1350429"/>
    <lineage>
        <taxon>Bacteria</taxon>
        <taxon>Pseudomonadati</taxon>
        <taxon>Bacteroidota</taxon>
        <taxon>Cytophagia</taxon>
        <taxon>Cytophagales</taxon>
        <taxon>Cyclobacteriaceae</taxon>
        <taxon>Cyclobacterium</taxon>
    </lineage>
</organism>
<proteinExistence type="predicted"/>
<dbReference type="Proteomes" id="UP000321301">
    <property type="component" value="Unassembled WGS sequence"/>
</dbReference>
<dbReference type="AlphaFoldDB" id="A0A512CID9"/>
<dbReference type="RefSeq" id="WP_020893497.1">
    <property type="nucleotide sequence ID" value="NZ_BJYV01000031.1"/>
</dbReference>
<evidence type="ECO:0000313" key="2">
    <source>
        <dbReference type="EMBL" id="GEO23973.1"/>
    </source>
</evidence>
<reference evidence="2 3" key="1">
    <citation type="submission" date="2019-07" db="EMBL/GenBank/DDBJ databases">
        <title>Whole genome shotgun sequence of Cyclobacterium qasimii NBRC 106168.</title>
        <authorList>
            <person name="Hosoyama A."/>
            <person name="Uohara A."/>
            <person name="Ohji S."/>
            <person name="Ichikawa N."/>
        </authorList>
    </citation>
    <scope>NUCLEOTIDE SEQUENCE [LARGE SCALE GENOMIC DNA]</scope>
    <source>
        <strain evidence="2 3">NBRC 106168</strain>
    </source>
</reference>
<dbReference type="EMBL" id="BJYV01000031">
    <property type="protein sequence ID" value="GEO23973.1"/>
    <property type="molecule type" value="Genomic_DNA"/>
</dbReference>
<keyword evidence="3" id="KW-1185">Reference proteome</keyword>
<comment type="caution">
    <text evidence="2">The sequence shown here is derived from an EMBL/GenBank/DDBJ whole genome shotgun (WGS) entry which is preliminary data.</text>
</comment>
<gene>
    <name evidence="2" type="ORF">CQA01_45070</name>
</gene>
<evidence type="ECO:0000313" key="3">
    <source>
        <dbReference type="Proteomes" id="UP000321301"/>
    </source>
</evidence>
<accession>A0A512CID9</accession>
<sequence length="214" mass="24138">MNEPAITDWITAVAALIGIGPIVWGLVKLVLRDKEKEERLRFVQGQLDELKRQTSEFQYQSTLMSEANALLEKQVNLQAEIYLKTQDIEGKKAEIEKMKRISDVKPHFILYTASSRPNTFKISLKNNGATAENIRIDSTTDFIKAQVTQNQKADKGDIIDIDGHADLKMTYFNSNQVTGDIVIAFKDVDGREYLQKVTKAGNGCNIEPPHLIEQ</sequence>
<keyword evidence="1" id="KW-1133">Transmembrane helix</keyword>
<feature type="transmembrane region" description="Helical" evidence="1">
    <location>
        <begin position="6"/>
        <end position="31"/>
    </location>
</feature>